<proteinExistence type="predicted"/>
<evidence type="ECO:0000313" key="1">
    <source>
        <dbReference type="EMBL" id="JAP09191.1"/>
    </source>
</evidence>
<protein>
    <submittedName>
        <fullName evidence="1">Putative ovule protein</fullName>
    </submittedName>
</protein>
<sequence>VPQKPDAHQIHSQNHNILLLYKLIYLSFPHHLPIPHHLQPNYVCLVSFCIPCDLQYSCSRKQMPPP</sequence>
<organism evidence="1">
    <name type="scientific">Solanum chacoense</name>
    <name type="common">Chaco potato</name>
    <dbReference type="NCBI Taxonomy" id="4108"/>
    <lineage>
        <taxon>Eukaryota</taxon>
        <taxon>Viridiplantae</taxon>
        <taxon>Streptophyta</taxon>
        <taxon>Embryophyta</taxon>
        <taxon>Tracheophyta</taxon>
        <taxon>Spermatophyta</taxon>
        <taxon>Magnoliopsida</taxon>
        <taxon>eudicotyledons</taxon>
        <taxon>Gunneridae</taxon>
        <taxon>Pentapetalae</taxon>
        <taxon>asterids</taxon>
        <taxon>lamiids</taxon>
        <taxon>Solanales</taxon>
        <taxon>Solanaceae</taxon>
        <taxon>Solanoideae</taxon>
        <taxon>Solaneae</taxon>
        <taxon>Solanum</taxon>
    </lineage>
</organism>
<accession>A0A0V0GN64</accession>
<reference evidence="1" key="1">
    <citation type="submission" date="2015-12" db="EMBL/GenBank/DDBJ databases">
        <title>Gene expression during late stages of embryo sac development: a critical building block for successful pollen-pistil interactions.</title>
        <authorList>
            <person name="Liu Y."/>
            <person name="Joly V."/>
            <person name="Sabar M."/>
            <person name="Matton D.P."/>
        </authorList>
    </citation>
    <scope>NUCLEOTIDE SEQUENCE</scope>
</reference>
<dbReference type="EMBL" id="GEDG01035474">
    <property type="protein sequence ID" value="JAP09191.1"/>
    <property type="molecule type" value="Transcribed_RNA"/>
</dbReference>
<feature type="non-terminal residue" evidence="1">
    <location>
        <position position="1"/>
    </location>
</feature>
<name>A0A0V0GN64_SOLCH</name>
<dbReference type="AlphaFoldDB" id="A0A0V0GN64"/>